<evidence type="ECO:0000313" key="7">
    <source>
        <dbReference type="Proteomes" id="UP000041254"/>
    </source>
</evidence>
<dbReference type="STRING" id="1169540.A0A0G4FL34"/>
<dbReference type="PhylomeDB" id="A0A0G4FL34"/>
<keyword evidence="4 5" id="KW-0406">Ion transport</keyword>
<protein>
    <recommendedName>
        <fullName evidence="5">V-type proton ATPase subunit</fullName>
    </recommendedName>
</protein>
<dbReference type="InterPro" id="IPR036079">
    <property type="entry name" value="ATPase_csu/dsu_sf"/>
</dbReference>
<keyword evidence="2 5" id="KW-0813">Transport</keyword>
<reference evidence="6 7" key="1">
    <citation type="submission" date="2014-11" db="EMBL/GenBank/DDBJ databases">
        <authorList>
            <person name="Zhu J."/>
            <person name="Qi W."/>
            <person name="Song R."/>
        </authorList>
    </citation>
    <scope>NUCLEOTIDE SEQUENCE [LARGE SCALE GENOMIC DNA]</scope>
</reference>
<keyword evidence="7" id="KW-1185">Reference proteome</keyword>
<evidence type="ECO:0000256" key="2">
    <source>
        <dbReference type="ARBA" id="ARBA00022448"/>
    </source>
</evidence>
<name>A0A0G4FL34_VITBC</name>
<organism evidence="6 7">
    <name type="scientific">Vitrella brassicaformis (strain CCMP3155)</name>
    <dbReference type="NCBI Taxonomy" id="1169540"/>
    <lineage>
        <taxon>Eukaryota</taxon>
        <taxon>Sar</taxon>
        <taxon>Alveolata</taxon>
        <taxon>Colpodellida</taxon>
        <taxon>Vitrellaceae</taxon>
        <taxon>Vitrella</taxon>
    </lineage>
</organism>
<dbReference type="EMBL" id="CDMY01000456">
    <property type="protein sequence ID" value="CEM14541.1"/>
    <property type="molecule type" value="Genomic_DNA"/>
</dbReference>
<comment type="subunit">
    <text evidence="5">V-ATPase is a heteromultimeric enzyme made up of two complexes: the ATP-hydrolytic V1 complex and the proton translocation V0 complex.</text>
</comment>
<dbReference type="GO" id="GO:0046961">
    <property type="term" value="F:proton-transporting ATPase activity, rotational mechanism"/>
    <property type="evidence" value="ECO:0007669"/>
    <property type="project" value="InterPro"/>
</dbReference>
<evidence type="ECO:0000256" key="4">
    <source>
        <dbReference type="ARBA" id="ARBA00023065"/>
    </source>
</evidence>
<keyword evidence="3 5" id="KW-0375">Hydrogen ion transport</keyword>
<dbReference type="SUPFAM" id="SSF103486">
    <property type="entry name" value="V-type ATP synthase subunit C"/>
    <property type="match status" value="1"/>
</dbReference>
<sequence length="385" mass="44286">MELSFFNVKDGYLEALVRGLRSGFLSADEYRRLAQCESIDDMKLALEETDYGMFLQDEPSPIPSTVIGQKCREKLANEFRHLRSQANYPLSKFLDFLTVEKMIDNVVGLIQGTVNKKSPQDLLGRVDPLGWFPEMKAIASMDITSGYEEIYKTLLIDTPVGPYFESFLKQVTPADSESRSMQEVASIFNETDLELMKNMLKKAWLEDFNAFCETLGGSTAEVMGHILKTNSDFRVMSVTLNSLNTMLGSSQQLGDRNLLYPSLGYLYPEGTDRIRKAWNETTVRAALEPYKPYAALFDLCAPYYSKERSGVTDIKQLKSLEDLIYEKEVELCEFAFEQQFHYGVFYSWVKLREQEIRNIVWIADMISMGRKEHTEEIVPIFRPRY</sequence>
<accession>A0A0G4FL34</accession>
<dbReference type="Gene3D" id="1.20.1690.10">
    <property type="entry name" value="V-type ATP synthase subunit C domain"/>
    <property type="match status" value="2"/>
</dbReference>
<dbReference type="Proteomes" id="UP000041254">
    <property type="component" value="Unassembled WGS sequence"/>
</dbReference>
<dbReference type="Gene3D" id="1.10.132.50">
    <property type="entry name" value="ATP synthase (C/AC39) subunit, domain 3"/>
    <property type="match status" value="1"/>
</dbReference>
<comment type="similarity">
    <text evidence="1 5">Belongs to the V-ATPase V0D/AC39 subunit family.</text>
</comment>
<dbReference type="InterPro" id="IPR035067">
    <property type="entry name" value="V-type_ATPase_csu/dsu"/>
</dbReference>
<dbReference type="OMA" id="MTYGYMI"/>
<dbReference type="OrthoDB" id="10250083at2759"/>
<dbReference type="PANTHER" id="PTHR11028">
    <property type="entry name" value="VACUOLAR ATP SYNTHASE SUBUNIT AC39"/>
    <property type="match status" value="1"/>
</dbReference>
<evidence type="ECO:0000256" key="1">
    <source>
        <dbReference type="ARBA" id="ARBA00006709"/>
    </source>
</evidence>
<dbReference type="InParanoid" id="A0A0G4FL34"/>
<dbReference type="InterPro" id="IPR044911">
    <property type="entry name" value="V-type_ATPase_csu/dsu_dom_3"/>
</dbReference>
<dbReference type="FunCoup" id="A0A0G4FL34">
    <property type="interactions" value="323"/>
</dbReference>
<gene>
    <name evidence="6" type="ORF">Vbra_21364</name>
</gene>
<dbReference type="PIRSF" id="PIRSF018497">
    <property type="entry name" value="V-ATP_synth_D"/>
    <property type="match status" value="1"/>
</dbReference>
<dbReference type="GO" id="GO:0033179">
    <property type="term" value="C:proton-transporting V-type ATPase, V0 domain"/>
    <property type="evidence" value="ECO:0007669"/>
    <property type="project" value="InterPro"/>
</dbReference>
<evidence type="ECO:0000256" key="5">
    <source>
        <dbReference type="PIRNR" id="PIRNR018497"/>
    </source>
</evidence>
<dbReference type="InterPro" id="IPR002843">
    <property type="entry name" value="ATPase_V0-cplx_csu/dsu"/>
</dbReference>
<dbReference type="Pfam" id="PF01992">
    <property type="entry name" value="vATP-synt_AC39"/>
    <property type="match status" value="1"/>
</dbReference>
<dbReference type="VEuPathDB" id="CryptoDB:Vbra_21364"/>
<dbReference type="AlphaFoldDB" id="A0A0G4FL34"/>
<evidence type="ECO:0000313" key="6">
    <source>
        <dbReference type="EMBL" id="CEM14541.1"/>
    </source>
</evidence>
<evidence type="ECO:0000256" key="3">
    <source>
        <dbReference type="ARBA" id="ARBA00022781"/>
    </source>
</evidence>
<comment type="function">
    <text evidence="5">Subunit of the V0 complex of vacuolar(H+)-ATPase (V-ATPase), a multisubunit enzyme composed of a peripheral complex (V1) that hydrolyzes ATP and a membrane integral complex (V0) that translocates protons. V-ATPase is responsible for acidifying and maintaining the pH of intracellular compartments and in some cell types, is targeted to the plasma membrane, where it is responsible for acidifying the extracellular environment.</text>
</comment>
<dbReference type="InterPro" id="IPR016727">
    <property type="entry name" value="ATPase_V0-cplx_dsu"/>
</dbReference>
<proteinExistence type="inferred from homology"/>